<dbReference type="InterPro" id="IPR039425">
    <property type="entry name" value="RNA_pol_sigma-70-like"/>
</dbReference>
<dbReference type="InterPro" id="IPR036388">
    <property type="entry name" value="WH-like_DNA-bd_sf"/>
</dbReference>
<dbReference type="GO" id="GO:0006352">
    <property type="term" value="P:DNA-templated transcription initiation"/>
    <property type="evidence" value="ECO:0007669"/>
    <property type="project" value="InterPro"/>
</dbReference>
<keyword evidence="2" id="KW-0805">Transcription regulation</keyword>
<keyword evidence="4" id="KW-0238">DNA-binding</keyword>
<protein>
    <recommendedName>
        <fullName evidence="9">RNA polymerase sigma-70 region 2 domain-containing protein</fullName>
    </recommendedName>
</protein>
<comment type="caution">
    <text evidence="8">The sequence shown here is derived from an EMBL/GenBank/DDBJ whole genome shotgun (WGS) entry which is preliminary data.</text>
</comment>
<comment type="similarity">
    <text evidence="1">Belongs to the sigma-70 factor family. ECF subfamily.</text>
</comment>
<dbReference type="PANTHER" id="PTHR43133:SF8">
    <property type="entry name" value="RNA POLYMERASE SIGMA FACTOR HI_1459-RELATED"/>
    <property type="match status" value="1"/>
</dbReference>
<dbReference type="InterPro" id="IPR013325">
    <property type="entry name" value="RNA_pol_sigma_r2"/>
</dbReference>
<keyword evidence="5" id="KW-0804">Transcription</keyword>
<name>A0A0F9KBY8_9ZZZZ</name>
<gene>
    <name evidence="8" type="ORF">LCGC14_1349770</name>
</gene>
<dbReference type="PANTHER" id="PTHR43133">
    <property type="entry name" value="RNA POLYMERASE ECF-TYPE SIGMA FACTO"/>
    <property type="match status" value="1"/>
</dbReference>
<evidence type="ECO:0000259" key="6">
    <source>
        <dbReference type="Pfam" id="PF04542"/>
    </source>
</evidence>
<dbReference type="InterPro" id="IPR013249">
    <property type="entry name" value="RNA_pol_sigma70_r4_t2"/>
</dbReference>
<dbReference type="InterPro" id="IPR014284">
    <property type="entry name" value="RNA_pol_sigma-70_dom"/>
</dbReference>
<evidence type="ECO:0000256" key="4">
    <source>
        <dbReference type="ARBA" id="ARBA00023125"/>
    </source>
</evidence>
<organism evidence="8">
    <name type="scientific">marine sediment metagenome</name>
    <dbReference type="NCBI Taxonomy" id="412755"/>
    <lineage>
        <taxon>unclassified sequences</taxon>
        <taxon>metagenomes</taxon>
        <taxon>ecological metagenomes</taxon>
    </lineage>
</organism>
<dbReference type="GO" id="GO:0003677">
    <property type="term" value="F:DNA binding"/>
    <property type="evidence" value="ECO:0007669"/>
    <property type="project" value="UniProtKB-KW"/>
</dbReference>
<evidence type="ECO:0000256" key="5">
    <source>
        <dbReference type="ARBA" id="ARBA00023163"/>
    </source>
</evidence>
<dbReference type="Pfam" id="PF04542">
    <property type="entry name" value="Sigma70_r2"/>
    <property type="match status" value="1"/>
</dbReference>
<dbReference type="Pfam" id="PF08281">
    <property type="entry name" value="Sigma70_r4_2"/>
    <property type="match status" value="1"/>
</dbReference>
<dbReference type="InterPro" id="IPR013324">
    <property type="entry name" value="RNA_pol_sigma_r3/r4-like"/>
</dbReference>
<dbReference type="NCBIfam" id="TIGR02937">
    <property type="entry name" value="sigma70-ECF"/>
    <property type="match status" value="1"/>
</dbReference>
<evidence type="ECO:0000256" key="2">
    <source>
        <dbReference type="ARBA" id="ARBA00023015"/>
    </source>
</evidence>
<feature type="domain" description="RNA polymerase sigma-70 region 2" evidence="6">
    <location>
        <begin position="22"/>
        <end position="84"/>
    </location>
</feature>
<evidence type="ECO:0008006" key="9">
    <source>
        <dbReference type="Google" id="ProtNLM"/>
    </source>
</evidence>
<accession>A0A0F9KBY8</accession>
<dbReference type="SUPFAM" id="SSF88946">
    <property type="entry name" value="Sigma2 domain of RNA polymerase sigma factors"/>
    <property type="match status" value="1"/>
</dbReference>
<dbReference type="Gene3D" id="1.10.1740.10">
    <property type="match status" value="1"/>
</dbReference>
<evidence type="ECO:0000313" key="8">
    <source>
        <dbReference type="EMBL" id="KKM79458.1"/>
    </source>
</evidence>
<dbReference type="EMBL" id="LAZR01008332">
    <property type="protein sequence ID" value="KKM79458.1"/>
    <property type="molecule type" value="Genomic_DNA"/>
</dbReference>
<reference evidence="8" key="1">
    <citation type="journal article" date="2015" name="Nature">
        <title>Complex archaea that bridge the gap between prokaryotes and eukaryotes.</title>
        <authorList>
            <person name="Spang A."/>
            <person name="Saw J.H."/>
            <person name="Jorgensen S.L."/>
            <person name="Zaremba-Niedzwiedzka K."/>
            <person name="Martijn J."/>
            <person name="Lind A.E."/>
            <person name="van Eijk R."/>
            <person name="Schleper C."/>
            <person name="Guy L."/>
            <person name="Ettema T.J."/>
        </authorList>
    </citation>
    <scope>NUCLEOTIDE SEQUENCE</scope>
</reference>
<dbReference type="SUPFAM" id="SSF88659">
    <property type="entry name" value="Sigma3 and sigma4 domains of RNA polymerase sigma factors"/>
    <property type="match status" value="1"/>
</dbReference>
<keyword evidence="3" id="KW-0731">Sigma factor</keyword>
<evidence type="ECO:0000256" key="3">
    <source>
        <dbReference type="ARBA" id="ARBA00023082"/>
    </source>
</evidence>
<evidence type="ECO:0000256" key="1">
    <source>
        <dbReference type="ARBA" id="ARBA00010641"/>
    </source>
</evidence>
<evidence type="ECO:0000259" key="7">
    <source>
        <dbReference type="Pfam" id="PF08281"/>
    </source>
</evidence>
<sequence>MTYEKNSGPSDSAVRAVMVEIHQDLLRFLTRRLGNADEAVDVLHDFYVKVLTRFGDVRETEKLRAWMRRVLETTLIDHYRAQGKKRQSESDYRIEESVRLGGEGRDDLDFIVCMCLYKLLPTLKADYADVLWRADLIGESRESIAASLGITESNLRVRLHRARQALRQRLEETCRTCPMHGYLDCDCAHGSIVRAEIMENPAKL</sequence>
<dbReference type="Gene3D" id="1.10.10.10">
    <property type="entry name" value="Winged helix-like DNA-binding domain superfamily/Winged helix DNA-binding domain"/>
    <property type="match status" value="1"/>
</dbReference>
<dbReference type="InterPro" id="IPR007627">
    <property type="entry name" value="RNA_pol_sigma70_r2"/>
</dbReference>
<proteinExistence type="inferred from homology"/>
<feature type="domain" description="RNA polymerase sigma factor 70 region 4 type 2" evidence="7">
    <location>
        <begin position="114"/>
        <end position="166"/>
    </location>
</feature>
<dbReference type="AlphaFoldDB" id="A0A0F9KBY8"/>
<dbReference type="GO" id="GO:0016987">
    <property type="term" value="F:sigma factor activity"/>
    <property type="evidence" value="ECO:0007669"/>
    <property type="project" value="UniProtKB-KW"/>
</dbReference>